<dbReference type="PANTHER" id="PTHR15715">
    <property type="entry name" value="CENTROSOMAL PROTEIN OF 170 KDA"/>
    <property type="match status" value="1"/>
</dbReference>
<dbReference type="InterPro" id="IPR008984">
    <property type="entry name" value="SMAD_FHA_dom_sf"/>
</dbReference>
<dbReference type="GeneID" id="19401504"/>
<protein>
    <recommendedName>
        <fullName evidence="2">FHA domain-containing protein</fullName>
    </recommendedName>
</protein>
<evidence type="ECO:0000259" key="2">
    <source>
        <dbReference type="PROSITE" id="PS50006"/>
    </source>
</evidence>
<keyword evidence="4" id="KW-1185">Reference proteome</keyword>
<dbReference type="eggNOG" id="KOG3872">
    <property type="taxonomic scope" value="Eukaryota"/>
</dbReference>
<feature type="compositionally biased region" description="Low complexity" evidence="1">
    <location>
        <begin position="258"/>
        <end position="272"/>
    </location>
</feature>
<dbReference type="HOGENOM" id="CLU_512041_0_0_1"/>
<dbReference type="PROSITE" id="PS50006">
    <property type="entry name" value="FHA_DOMAIN"/>
    <property type="match status" value="1"/>
</dbReference>
<proteinExistence type="predicted"/>
<dbReference type="SUPFAM" id="SSF49879">
    <property type="entry name" value="SMAD/FHA domain"/>
    <property type="match status" value="1"/>
</dbReference>
<dbReference type="STRING" id="671987.R0IT03"/>
<reference evidence="3 4" key="2">
    <citation type="journal article" date="2013" name="PLoS Genet.">
        <title>Comparative genome structure, secondary metabolite, and effector coding capacity across Cochliobolus pathogens.</title>
        <authorList>
            <person name="Condon B.J."/>
            <person name="Leng Y."/>
            <person name="Wu D."/>
            <person name="Bushley K.E."/>
            <person name="Ohm R.A."/>
            <person name="Otillar R."/>
            <person name="Martin J."/>
            <person name="Schackwitz W."/>
            <person name="Grimwood J."/>
            <person name="MohdZainudin N."/>
            <person name="Xue C."/>
            <person name="Wang R."/>
            <person name="Manning V.A."/>
            <person name="Dhillon B."/>
            <person name="Tu Z.J."/>
            <person name="Steffenson B.J."/>
            <person name="Salamov A."/>
            <person name="Sun H."/>
            <person name="Lowry S."/>
            <person name="LaButti K."/>
            <person name="Han J."/>
            <person name="Copeland A."/>
            <person name="Lindquist E."/>
            <person name="Barry K."/>
            <person name="Schmutz J."/>
            <person name="Baker S.E."/>
            <person name="Ciuffetti L.M."/>
            <person name="Grigoriev I.V."/>
            <person name="Zhong S."/>
            <person name="Turgeon B.G."/>
        </authorList>
    </citation>
    <scope>NUCLEOTIDE SEQUENCE [LARGE SCALE GENOMIC DNA]</scope>
    <source>
        <strain evidence="4">28A</strain>
    </source>
</reference>
<dbReference type="OrthoDB" id="4096268at2759"/>
<dbReference type="Pfam" id="PF00498">
    <property type="entry name" value="FHA"/>
    <property type="match status" value="1"/>
</dbReference>
<dbReference type="RefSeq" id="XP_008024470.1">
    <property type="nucleotide sequence ID" value="XM_008026279.1"/>
</dbReference>
<sequence length="544" mass="59500">MASSFRIVLRDAKRYDTYETRQFDLPLNSTFPIGRASNSVTKKALMAAPHNAFIDSPVISRQHAVLSANTTSGVPEVYISDQGSMHGTMLNGQRLPPKTPTKLKYGDELQFGTDVNRNEEFFVARQYVFESQLSRPFSLGFTVPDAESEDEEVERRGSEADPFVIDDEDMVAEQAGQDNEAETTMFVDALQPEQPLKSPAFAQELYFESALRTTVVDESYDEGKKDAEVPATDPTRQGQDELLSPDSNPHGVEDDDGVVGTDFDSEAGSIDSSDIDSESESEIQKSDDEIDEAEYSEPLTSVTQDAKYPNSDAVSANGDEAPPLPPRPACVHTSWSNLSYPSFGQTEAQNWYSDDTSQANYVGTNFGDRPCLFSPPPPASSEPVDVQIAMSLVQETDSLFRAHGLQTHPSVLPSYVDAVTPQQPGRRTKVSIEEIVDEQPPTQESVKSLKRKADVLEEVVVAQEEVYRASAPVVEQTISDSTIQAPVDDCSATQNAAAISQRPKKVPRSILKRALNKATYPLLGATGAVVSFALLSTLPDTFFM</sequence>
<accession>R0IT03</accession>
<dbReference type="Proteomes" id="UP000016935">
    <property type="component" value="Unassembled WGS sequence"/>
</dbReference>
<reference evidence="3 4" key="1">
    <citation type="journal article" date="2012" name="PLoS Pathog.">
        <title>Diverse lifestyles and strategies of plant pathogenesis encoded in the genomes of eighteen Dothideomycetes fungi.</title>
        <authorList>
            <person name="Ohm R.A."/>
            <person name="Feau N."/>
            <person name="Henrissat B."/>
            <person name="Schoch C.L."/>
            <person name="Horwitz B.A."/>
            <person name="Barry K.W."/>
            <person name="Condon B.J."/>
            <person name="Copeland A.C."/>
            <person name="Dhillon B."/>
            <person name="Glaser F."/>
            <person name="Hesse C.N."/>
            <person name="Kosti I."/>
            <person name="LaButti K."/>
            <person name="Lindquist E.A."/>
            <person name="Lucas S."/>
            <person name="Salamov A.A."/>
            <person name="Bradshaw R.E."/>
            <person name="Ciuffetti L."/>
            <person name="Hamelin R.C."/>
            <person name="Kema G.H.J."/>
            <person name="Lawrence C."/>
            <person name="Scott J.A."/>
            <person name="Spatafora J.W."/>
            <person name="Turgeon B.G."/>
            <person name="de Wit P.J.G.M."/>
            <person name="Zhong S."/>
            <person name="Goodwin S.B."/>
            <person name="Grigoriev I.V."/>
        </authorList>
    </citation>
    <scope>NUCLEOTIDE SEQUENCE [LARGE SCALE GENOMIC DNA]</scope>
    <source>
        <strain evidence="4">28A</strain>
    </source>
</reference>
<name>R0IT03_EXST2</name>
<dbReference type="EMBL" id="KB908559">
    <property type="protein sequence ID" value="EOA87970.1"/>
    <property type="molecule type" value="Genomic_DNA"/>
</dbReference>
<dbReference type="GO" id="GO:0005737">
    <property type="term" value="C:cytoplasm"/>
    <property type="evidence" value="ECO:0007669"/>
    <property type="project" value="TreeGrafter"/>
</dbReference>
<dbReference type="PANTHER" id="PTHR15715:SF37">
    <property type="entry name" value="LD47843P"/>
    <property type="match status" value="1"/>
</dbReference>
<dbReference type="SMART" id="SM00240">
    <property type="entry name" value="FHA"/>
    <property type="match status" value="1"/>
</dbReference>
<evidence type="ECO:0000313" key="3">
    <source>
        <dbReference type="EMBL" id="EOA87970.1"/>
    </source>
</evidence>
<dbReference type="Gene3D" id="2.60.200.20">
    <property type="match status" value="1"/>
</dbReference>
<gene>
    <name evidence="3" type="ORF">SETTUDRAFT_176951</name>
</gene>
<feature type="domain" description="FHA" evidence="2">
    <location>
        <begin position="31"/>
        <end position="95"/>
    </location>
</feature>
<dbReference type="InterPro" id="IPR051176">
    <property type="entry name" value="Cent_Immune-Sig_Mod"/>
</dbReference>
<dbReference type="AlphaFoldDB" id="R0IT03"/>
<evidence type="ECO:0000313" key="4">
    <source>
        <dbReference type="Proteomes" id="UP000016935"/>
    </source>
</evidence>
<feature type="region of interest" description="Disordered" evidence="1">
    <location>
        <begin position="218"/>
        <end position="329"/>
    </location>
</feature>
<dbReference type="InterPro" id="IPR000253">
    <property type="entry name" value="FHA_dom"/>
</dbReference>
<organism evidence="3 4">
    <name type="scientific">Exserohilum turcicum (strain 28A)</name>
    <name type="common">Northern leaf blight fungus</name>
    <name type="synonym">Setosphaeria turcica</name>
    <dbReference type="NCBI Taxonomy" id="671987"/>
    <lineage>
        <taxon>Eukaryota</taxon>
        <taxon>Fungi</taxon>
        <taxon>Dikarya</taxon>
        <taxon>Ascomycota</taxon>
        <taxon>Pezizomycotina</taxon>
        <taxon>Dothideomycetes</taxon>
        <taxon>Pleosporomycetidae</taxon>
        <taxon>Pleosporales</taxon>
        <taxon>Pleosporineae</taxon>
        <taxon>Pleosporaceae</taxon>
        <taxon>Exserohilum</taxon>
    </lineage>
</organism>
<evidence type="ECO:0000256" key="1">
    <source>
        <dbReference type="SAM" id="MobiDB-lite"/>
    </source>
</evidence>